<evidence type="ECO:0000313" key="3">
    <source>
        <dbReference type="Proteomes" id="UP000193648"/>
    </source>
</evidence>
<reference evidence="2 3" key="1">
    <citation type="submission" date="2016-07" db="EMBL/GenBank/DDBJ databases">
        <title>Pervasive Adenine N6-methylation of Active Genes in Fungi.</title>
        <authorList>
            <consortium name="DOE Joint Genome Institute"/>
            <person name="Mondo S.J."/>
            <person name="Dannebaum R.O."/>
            <person name="Kuo R.C."/>
            <person name="Labutti K."/>
            <person name="Haridas S."/>
            <person name="Kuo A."/>
            <person name="Salamov A."/>
            <person name="Ahrendt S.R."/>
            <person name="Lipzen A."/>
            <person name="Sullivan W."/>
            <person name="Andreopoulos W.B."/>
            <person name="Clum A."/>
            <person name="Lindquist E."/>
            <person name="Daum C."/>
            <person name="Ramamoorthy G.K."/>
            <person name="Gryganskyi A."/>
            <person name="Culley D."/>
            <person name="Magnuson J.K."/>
            <person name="James T.Y."/>
            <person name="O'Malley M.A."/>
            <person name="Stajich J.E."/>
            <person name="Spatafora J.W."/>
            <person name="Visel A."/>
            <person name="Grigoriev I.V."/>
        </authorList>
    </citation>
    <scope>NUCLEOTIDE SEQUENCE [LARGE SCALE GENOMIC DNA]</scope>
    <source>
        <strain evidence="2 3">NRRL 3116</strain>
    </source>
</reference>
<dbReference type="SMART" id="SM00367">
    <property type="entry name" value="LRR_CC"/>
    <property type="match status" value="3"/>
</dbReference>
<dbReference type="STRING" id="64571.A0A1Y2H5C8"/>
<evidence type="ECO:0000256" key="1">
    <source>
        <dbReference type="SAM" id="MobiDB-lite"/>
    </source>
</evidence>
<dbReference type="SUPFAM" id="SSF52047">
    <property type="entry name" value="RNI-like"/>
    <property type="match status" value="1"/>
</dbReference>
<keyword evidence="3" id="KW-1185">Reference proteome</keyword>
<feature type="region of interest" description="Disordered" evidence="1">
    <location>
        <begin position="297"/>
        <end position="358"/>
    </location>
</feature>
<dbReference type="InterPro" id="IPR050648">
    <property type="entry name" value="F-box_LRR-repeat"/>
</dbReference>
<comment type="caution">
    <text evidence="2">The sequence shown here is derived from an EMBL/GenBank/DDBJ whole genome shotgun (WGS) entry which is preliminary data.</text>
</comment>
<feature type="compositionally biased region" description="Acidic residues" evidence="1">
    <location>
        <begin position="297"/>
        <end position="352"/>
    </location>
</feature>
<dbReference type="GeneID" id="33569229"/>
<accession>A0A1Y2H5C8</accession>
<dbReference type="Gene3D" id="3.80.10.10">
    <property type="entry name" value="Ribonuclease Inhibitor"/>
    <property type="match status" value="1"/>
</dbReference>
<proteinExistence type="predicted"/>
<dbReference type="InterPro" id="IPR006553">
    <property type="entry name" value="Leu-rich_rpt_Cys-con_subtyp"/>
</dbReference>
<dbReference type="InterPro" id="IPR032675">
    <property type="entry name" value="LRR_dom_sf"/>
</dbReference>
<dbReference type="OrthoDB" id="10257471at2759"/>
<dbReference type="Proteomes" id="UP000193648">
    <property type="component" value="Unassembled WGS sequence"/>
</dbReference>
<dbReference type="InParanoid" id="A0A1Y2H5C8"/>
<sequence>MKQTSSQAVAEMILAQNRDKLQSFKVVKGTNIFEERHAQSMRHLTLSICNLESSGLEEFGPLLSNLTSLNLEYSSGVTDDSLLPILDRCHQLVKLDLTEVDCTQVVIQGLSAASDSTTSQQGRLSSMKRLILNNIDAPFTANLFIPLAKACPNLEALHMNSILADSFSDFELFISKMQRIRDLDIGNVFPEFSDDNLKSLVNILPDLRWLSIANTQITNESLVYLSEQATNLCDLCILGCDQVTKMGVIEFLDKITAHQRTTVFKRLDITYCRLDEGAVTEIRERAKSVTGIIEIEGDDQFTDSIDDDEEGDREEGVENDDHEGSEDEEQDFEYDENDGYDVEEYQEDDDIDGTNNSAIESAVQIEGLMSDYSDEEM</sequence>
<dbReference type="GO" id="GO:0005737">
    <property type="term" value="C:cytoplasm"/>
    <property type="evidence" value="ECO:0007669"/>
    <property type="project" value="TreeGrafter"/>
</dbReference>
<dbReference type="PANTHER" id="PTHR13382">
    <property type="entry name" value="MITOCHONDRIAL ATP SYNTHASE COUPLING FACTOR B"/>
    <property type="match status" value="1"/>
</dbReference>
<dbReference type="EMBL" id="MCFF01000001">
    <property type="protein sequence ID" value="ORZ28913.1"/>
    <property type="molecule type" value="Genomic_DNA"/>
</dbReference>
<gene>
    <name evidence="2" type="ORF">BCR41DRAFT_382822</name>
</gene>
<dbReference type="RefSeq" id="XP_021886586.1">
    <property type="nucleotide sequence ID" value="XM_022027386.1"/>
</dbReference>
<dbReference type="AlphaFoldDB" id="A0A1Y2H5C8"/>
<evidence type="ECO:0000313" key="2">
    <source>
        <dbReference type="EMBL" id="ORZ28913.1"/>
    </source>
</evidence>
<organism evidence="2 3">
    <name type="scientific">Lobosporangium transversale</name>
    <dbReference type="NCBI Taxonomy" id="64571"/>
    <lineage>
        <taxon>Eukaryota</taxon>
        <taxon>Fungi</taxon>
        <taxon>Fungi incertae sedis</taxon>
        <taxon>Mucoromycota</taxon>
        <taxon>Mortierellomycotina</taxon>
        <taxon>Mortierellomycetes</taxon>
        <taxon>Mortierellales</taxon>
        <taxon>Mortierellaceae</taxon>
        <taxon>Lobosporangium</taxon>
    </lineage>
</organism>
<protein>
    <submittedName>
        <fullName evidence="2">Uncharacterized protein</fullName>
    </submittedName>
</protein>
<name>A0A1Y2H5C8_9FUNG</name>